<organism evidence="1 2">
    <name type="scientific">Pistacia atlantica</name>
    <dbReference type="NCBI Taxonomy" id="434234"/>
    <lineage>
        <taxon>Eukaryota</taxon>
        <taxon>Viridiplantae</taxon>
        <taxon>Streptophyta</taxon>
        <taxon>Embryophyta</taxon>
        <taxon>Tracheophyta</taxon>
        <taxon>Spermatophyta</taxon>
        <taxon>Magnoliopsida</taxon>
        <taxon>eudicotyledons</taxon>
        <taxon>Gunneridae</taxon>
        <taxon>Pentapetalae</taxon>
        <taxon>rosids</taxon>
        <taxon>malvids</taxon>
        <taxon>Sapindales</taxon>
        <taxon>Anacardiaceae</taxon>
        <taxon>Pistacia</taxon>
    </lineage>
</organism>
<gene>
    <name evidence="1" type="ORF">Patl1_24361</name>
</gene>
<sequence>MPLLEKIDRRLNSWKNKFLFFAGRFQLVQSVLASMQVYWASIFVLPSSVTKAMEKKMRAFLWSGGDLVEAQVKVAWKDVCKPKSESGLGLRPLSIWNVSLMVFHAWLIVARRESLWVKWIHSYRLRGHSFWSVPIPWDASWSRRKILQTHECIRDRIGVILGNGQSISLWHDDWDPMGPLDKIVPRNCTILQGLATAPKLAILLTMDNGGGRMSY</sequence>
<name>A0ACC0ZZA3_9ROSI</name>
<evidence type="ECO:0000313" key="2">
    <source>
        <dbReference type="Proteomes" id="UP001164250"/>
    </source>
</evidence>
<evidence type="ECO:0000313" key="1">
    <source>
        <dbReference type="EMBL" id="KAJ0079093.1"/>
    </source>
</evidence>
<accession>A0ACC0ZZA3</accession>
<comment type="caution">
    <text evidence="1">The sequence shown here is derived from an EMBL/GenBank/DDBJ whole genome shotgun (WGS) entry which is preliminary data.</text>
</comment>
<protein>
    <submittedName>
        <fullName evidence="1">Uncharacterized protein</fullName>
    </submittedName>
</protein>
<reference evidence="2" key="1">
    <citation type="journal article" date="2023" name="G3 (Bethesda)">
        <title>Genome assembly and association tests identify interacting loci associated with vigor, precocity, and sex in interspecific pistachio rootstocks.</title>
        <authorList>
            <person name="Palmer W."/>
            <person name="Jacygrad E."/>
            <person name="Sagayaradj S."/>
            <person name="Cavanaugh K."/>
            <person name="Han R."/>
            <person name="Bertier L."/>
            <person name="Beede B."/>
            <person name="Kafkas S."/>
            <person name="Golino D."/>
            <person name="Preece J."/>
            <person name="Michelmore R."/>
        </authorList>
    </citation>
    <scope>NUCLEOTIDE SEQUENCE [LARGE SCALE GENOMIC DNA]</scope>
</reference>
<proteinExistence type="predicted"/>
<keyword evidence="2" id="KW-1185">Reference proteome</keyword>
<dbReference type="Proteomes" id="UP001164250">
    <property type="component" value="Chromosome 13"/>
</dbReference>
<dbReference type="EMBL" id="CM047909">
    <property type="protein sequence ID" value="KAJ0079093.1"/>
    <property type="molecule type" value="Genomic_DNA"/>
</dbReference>